<feature type="transmembrane region" description="Helical" evidence="2">
    <location>
        <begin position="28"/>
        <end position="47"/>
    </location>
</feature>
<organism evidence="3 4">
    <name type="scientific">Mobiluncus porci</name>
    <dbReference type="NCBI Taxonomy" id="2652278"/>
    <lineage>
        <taxon>Bacteria</taxon>
        <taxon>Bacillati</taxon>
        <taxon>Actinomycetota</taxon>
        <taxon>Actinomycetes</taxon>
        <taxon>Actinomycetales</taxon>
        <taxon>Actinomycetaceae</taxon>
        <taxon>Mobiluncus</taxon>
    </lineage>
</organism>
<name>A0A7K0K082_9ACTO</name>
<reference evidence="3 4" key="1">
    <citation type="submission" date="2019-08" db="EMBL/GenBank/DDBJ databases">
        <title>In-depth cultivation of the pig gut microbiome towards novel bacterial diversity and tailored functional studies.</title>
        <authorList>
            <person name="Wylensek D."/>
            <person name="Hitch T.C.A."/>
            <person name="Clavel T."/>
        </authorList>
    </citation>
    <scope>NUCLEOTIDE SEQUENCE [LARGE SCALE GENOMIC DNA]</scope>
    <source>
        <strain evidence="3 4">RF-GAM-744-WT-7</strain>
    </source>
</reference>
<keyword evidence="4" id="KW-1185">Reference proteome</keyword>
<dbReference type="EMBL" id="VUMY01000002">
    <property type="protein sequence ID" value="MST48892.1"/>
    <property type="molecule type" value="Genomic_DNA"/>
</dbReference>
<keyword evidence="2" id="KW-0472">Membrane</keyword>
<evidence type="ECO:0000313" key="4">
    <source>
        <dbReference type="Proteomes" id="UP000442535"/>
    </source>
</evidence>
<keyword evidence="2" id="KW-1133">Transmembrane helix</keyword>
<gene>
    <name evidence="3" type="ORF">FYJ63_01255</name>
</gene>
<evidence type="ECO:0000313" key="3">
    <source>
        <dbReference type="EMBL" id="MST48892.1"/>
    </source>
</evidence>
<feature type="compositionally biased region" description="Basic and acidic residues" evidence="1">
    <location>
        <begin position="66"/>
        <end position="77"/>
    </location>
</feature>
<dbReference type="Proteomes" id="UP000442535">
    <property type="component" value="Unassembled WGS sequence"/>
</dbReference>
<proteinExistence type="predicted"/>
<feature type="region of interest" description="Disordered" evidence="1">
    <location>
        <begin position="58"/>
        <end position="77"/>
    </location>
</feature>
<sequence length="77" mass="8464">MKQLFILGTLIWFVIAGAMENGFSGAISAFIGWVFLALMVTVAWRVLRFLFAPLPTETETKATGGGDKDIDIQIDKN</sequence>
<dbReference type="RefSeq" id="WP_154543017.1">
    <property type="nucleotide sequence ID" value="NZ_VUMY01000002.1"/>
</dbReference>
<evidence type="ECO:0000256" key="1">
    <source>
        <dbReference type="SAM" id="MobiDB-lite"/>
    </source>
</evidence>
<comment type="caution">
    <text evidence="3">The sequence shown here is derived from an EMBL/GenBank/DDBJ whole genome shotgun (WGS) entry which is preliminary data.</text>
</comment>
<protein>
    <submittedName>
        <fullName evidence="3">Uncharacterized protein</fullName>
    </submittedName>
</protein>
<dbReference type="AlphaFoldDB" id="A0A7K0K082"/>
<evidence type="ECO:0000256" key="2">
    <source>
        <dbReference type="SAM" id="Phobius"/>
    </source>
</evidence>
<accession>A0A7K0K082</accession>
<keyword evidence="2" id="KW-0812">Transmembrane</keyword>